<comment type="caution">
    <text evidence="1">The sequence shown here is derived from an EMBL/GenBank/DDBJ whole genome shotgun (WGS) entry which is preliminary data.</text>
</comment>
<accession>A0A3M9N0I7</accession>
<proteinExistence type="predicted"/>
<dbReference type="Proteomes" id="UP000272117">
    <property type="component" value="Unassembled WGS sequence"/>
</dbReference>
<dbReference type="EMBL" id="RJJD01000001">
    <property type="protein sequence ID" value="RNI31301.1"/>
    <property type="molecule type" value="Genomic_DNA"/>
</dbReference>
<dbReference type="AlphaFoldDB" id="A0A3M9N0I7"/>
<protein>
    <submittedName>
        <fullName evidence="1">Uncharacterized protein</fullName>
    </submittedName>
</protein>
<organism evidence="1 2">
    <name type="scientific">Rufibacter latericius</name>
    <dbReference type="NCBI Taxonomy" id="2487040"/>
    <lineage>
        <taxon>Bacteria</taxon>
        <taxon>Pseudomonadati</taxon>
        <taxon>Bacteroidota</taxon>
        <taxon>Cytophagia</taxon>
        <taxon>Cytophagales</taxon>
        <taxon>Hymenobacteraceae</taxon>
        <taxon>Rufibacter</taxon>
    </lineage>
</organism>
<reference evidence="1 2" key="1">
    <citation type="submission" date="2018-11" db="EMBL/GenBank/DDBJ databases">
        <title>Rufibacter latericius sp. nov., isolated from water in Baiyang Lake.</title>
        <authorList>
            <person name="Yang Y."/>
        </authorList>
    </citation>
    <scope>NUCLEOTIDE SEQUENCE [LARGE SCALE GENOMIC DNA]</scope>
    <source>
        <strain evidence="1 2">R-22-1c-1</strain>
    </source>
</reference>
<evidence type="ECO:0000313" key="1">
    <source>
        <dbReference type="EMBL" id="RNI31301.1"/>
    </source>
</evidence>
<name>A0A3M9N0I7_9BACT</name>
<gene>
    <name evidence="1" type="ORF">EFB08_01880</name>
</gene>
<sequence>MMENQYPQGSTVFAKVNPTLKLTIRRYAKRVYYCTVAENPSHPELVYYDRELMPVGGIKPV</sequence>
<keyword evidence="2" id="KW-1185">Reference proteome</keyword>
<dbReference type="OrthoDB" id="1163789at2"/>
<evidence type="ECO:0000313" key="2">
    <source>
        <dbReference type="Proteomes" id="UP000272117"/>
    </source>
</evidence>